<gene>
    <name evidence="1" type="ORF">GCM10022236_13150</name>
</gene>
<name>A0ABP6ZR94_9ACTN</name>
<evidence type="ECO:0000313" key="1">
    <source>
        <dbReference type="EMBL" id="GAA3612749.1"/>
    </source>
</evidence>
<sequence length="233" mass="26203">MLNAGLTASALAAAVQVDPKSVTRWISEDRMPYPVTRTKVAQVLQQEETLLWPSLLEDAEACAVAASEIERVWPMRSSIRSETWHALFSRVTEELDILVYAGAFLIETLDLADVLEWKASKGTRVRVMVGDPRSAAVRARAEELSLEWLPQRCQSTLDHLRRVNGICVRSHGATHYASLFRFDDILLANTHANGVWACHSPVLQLRKANSNRLFTFYADSFTAVWRRSGPPRD</sequence>
<keyword evidence="2" id="KW-1185">Reference proteome</keyword>
<dbReference type="EMBL" id="BAABAB010000009">
    <property type="protein sequence ID" value="GAA3612749.1"/>
    <property type="molecule type" value="Genomic_DNA"/>
</dbReference>
<accession>A0ABP6ZR94</accession>
<comment type="caution">
    <text evidence="1">The sequence shown here is derived from an EMBL/GenBank/DDBJ whole genome shotgun (WGS) entry which is preliminary data.</text>
</comment>
<evidence type="ECO:0000313" key="2">
    <source>
        <dbReference type="Proteomes" id="UP001501490"/>
    </source>
</evidence>
<protein>
    <submittedName>
        <fullName evidence="1">DUF5919 domain-containing protein</fullName>
    </submittedName>
</protein>
<reference evidence="2" key="1">
    <citation type="journal article" date="2019" name="Int. J. Syst. Evol. Microbiol.">
        <title>The Global Catalogue of Microorganisms (GCM) 10K type strain sequencing project: providing services to taxonomists for standard genome sequencing and annotation.</title>
        <authorList>
            <consortium name="The Broad Institute Genomics Platform"/>
            <consortium name="The Broad Institute Genome Sequencing Center for Infectious Disease"/>
            <person name="Wu L."/>
            <person name="Ma J."/>
        </authorList>
    </citation>
    <scope>NUCLEOTIDE SEQUENCE [LARGE SCALE GENOMIC DNA]</scope>
    <source>
        <strain evidence="2">JCM 16929</strain>
    </source>
</reference>
<dbReference type="Proteomes" id="UP001501490">
    <property type="component" value="Unassembled WGS sequence"/>
</dbReference>
<proteinExistence type="predicted"/>
<organism evidence="1 2">
    <name type="scientific">Microlunatus ginsengisoli</name>
    <dbReference type="NCBI Taxonomy" id="363863"/>
    <lineage>
        <taxon>Bacteria</taxon>
        <taxon>Bacillati</taxon>
        <taxon>Actinomycetota</taxon>
        <taxon>Actinomycetes</taxon>
        <taxon>Propionibacteriales</taxon>
        <taxon>Propionibacteriaceae</taxon>
        <taxon>Microlunatus</taxon>
    </lineage>
</organism>